<evidence type="ECO:0000313" key="1">
    <source>
        <dbReference type="EMBL" id="EEA89795.1"/>
    </source>
</evidence>
<dbReference type="HOGENOM" id="CLU_2698274_0_0_11"/>
<protein>
    <submittedName>
        <fullName evidence="1">Uncharacterized protein</fullName>
    </submittedName>
</protein>
<gene>
    <name evidence="1" type="ORF">COLSTE_02023</name>
</gene>
<dbReference type="Proteomes" id="UP000003560">
    <property type="component" value="Unassembled WGS sequence"/>
</dbReference>
<sequence>MTLVEIHHGITAAIVPSKGFIAGDFRSDAGCQKALYTHLSWCFDAWARSDGLRVIRWFSMRERLVSWLEWAAG</sequence>
<name>B6GD45_9ACTN</name>
<organism evidence="1 2">
    <name type="scientific">Collinsella stercoris DSM 13279</name>
    <dbReference type="NCBI Taxonomy" id="445975"/>
    <lineage>
        <taxon>Bacteria</taxon>
        <taxon>Bacillati</taxon>
        <taxon>Actinomycetota</taxon>
        <taxon>Coriobacteriia</taxon>
        <taxon>Coriobacteriales</taxon>
        <taxon>Coriobacteriaceae</taxon>
        <taxon>Collinsella</taxon>
    </lineage>
</organism>
<accession>B6GD45</accession>
<dbReference type="EMBL" id="ABXJ01000119">
    <property type="protein sequence ID" value="EEA89795.1"/>
    <property type="molecule type" value="Genomic_DNA"/>
</dbReference>
<reference evidence="1 2" key="1">
    <citation type="submission" date="2008-10" db="EMBL/GenBank/DDBJ databases">
        <title>Draft genome sequence of Collinsella stercoris (DSM 13279).</title>
        <authorList>
            <person name="Sudarsanam P."/>
            <person name="Ley R."/>
            <person name="Guruge J."/>
            <person name="Turnbaugh P.J."/>
            <person name="Mahowald M."/>
            <person name="Liep D."/>
            <person name="Gordon J."/>
        </authorList>
    </citation>
    <scope>NUCLEOTIDE SEQUENCE [LARGE SCALE GENOMIC DNA]</scope>
    <source>
        <strain evidence="1 2">DSM 13279</strain>
    </source>
</reference>
<evidence type="ECO:0000313" key="2">
    <source>
        <dbReference type="Proteomes" id="UP000003560"/>
    </source>
</evidence>
<comment type="caution">
    <text evidence="1">The sequence shown here is derived from an EMBL/GenBank/DDBJ whole genome shotgun (WGS) entry which is preliminary data.</text>
</comment>
<keyword evidence="2" id="KW-1185">Reference proteome</keyword>
<reference evidence="1 2" key="2">
    <citation type="submission" date="2008-10" db="EMBL/GenBank/DDBJ databases">
        <authorList>
            <person name="Fulton L."/>
            <person name="Clifton S."/>
            <person name="Fulton B."/>
            <person name="Xu J."/>
            <person name="Minx P."/>
            <person name="Pepin K.H."/>
            <person name="Johnson M."/>
            <person name="Thiruvilangam P."/>
            <person name="Bhonagiri V."/>
            <person name="Nash W.E."/>
            <person name="Mardis E.R."/>
            <person name="Wilson R.K."/>
        </authorList>
    </citation>
    <scope>NUCLEOTIDE SEQUENCE [LARGE SCALE GENOMIC DNA]</scope>
    <source>
        <strain evidence="1 2">DSM 13279</strain>
    </source>
</reference>
<proteinExistence type="predicted"/>
<dbReference type="AlphaFoldDB" id="B6GD45"/>